<organism evidence="6 7">
    <name type="scientific">Paraburkholderia metrosideri</name>
    <dbReference type="NCBI Taxonomy" id="580937"/>
    <lineage>
        <taxon>Bacteria</taxon>
        <taxon>Pseudomonadati</taxon>
        <taxon>Pseudomonadota</taxon>
        <taxon>Betaproteobacteria</taxon>
        <taxon>Burkholderiales</taxon>
        <taxon>Burkholderiaceae</taxon>
        <taxon>Paraburkholderia</taxon>
    </lineage>
</organism>
<accession>A0ABM8NWS4</accession>
<reference evidence="6 7" key="1">
    <citation type="submission" date="2020-10" db="EMBL/GenBank/DDBJ databases">
        <authorList>
            <person name="Peeters C."/>
        </authorList>
    </citation>
    <scope>NUCLEOTIDE SEQUENCE [LARGE SCALE GENOMIC DNA]</scope>
    <source>
        <strain evidence="6 7">LMG 28140</strain>
    </source>
</reference>
<dbReference type="EMBL" id="CAJHCP010000009">
    <property type="protein sequence ID" value="CAD6547170.1"/>
    <property type="molecule type" value="Genomic_DNA"/>
</dbReference>
<proteinExistence type="inferred from homology"/>
<comment type="caution">
    <text evidence="6">The sequence shown here is derived from an EMBL/GenBank/DDBJ whole genome shotgun (WGS) entry which is preliminary data.</text>
</comment>
<evidence type="ECO:0000313" key="7">
    <source>
        <dbReference type="Proteomes" id="UP000598032"/>
    </source>
</evidence>
<dbReference type="PRINTS" id="PR00039">
    <property type="entry name" value="HTHLYSR"/>
</dbReference>
<dbReference type="InterPro" id="IPR036388">
    <property type="entry name" value="WH-like_DNA-bd_sf"/>
</dbReference>
<keyword evidence="2" id="KW-0805">Transcription regulation</keyword>
<evidence type="ECO:0000256" key="1">
    <source>
        <dbReference type="ARBA" id="ARBA00009437"/>
    </source>
</evidence>
<keyword evidence="3" id="KW-0238">DNA-binding</keyword>
<keyword evidence="4" id="KW-0804">Transcription</keyword>
<keyword evidence="7" id="KW-1185">Reference proteome</keyword>
<sequence>MVFSQGLDGLQPTRPLMRQVAHFKQPTDKHPIHYLVKSIPSGYEYARVYPMSRQISLHMSSVLATLRLRHLQLLDALGRTHNLRIAAEQMHITQPAATKILSDIETMFGARLFERLPREMRPTDLGLVSVRYASEAVAGLGKFLSEFSTLRDGGYGHLTVGAISASAAQVVIAGIKEIRQQRPQLVIKLLEQSSDQLAIWLEERRLDIMVGRLTEPRHQVLFDFEVLSGEPVWVVVGQHHPLRERPRLELADLGTWQWILYPPATAIRQLFDETFASAGMPAPIGMVETPSIFSTLELLQATDMISLQPRAAVEKYVNKGILGRLPIALNRSMTSYGIVTRKDEVMSQPMREFITILRSVAGGVRDQDTAPMR</sequence>
<name>A0ABM8NWS4_9BURK</name>
<dbReference type="SUPFAM" id="SSF53850">
    <property type="entry name" value="Periplasmic binding protein-like II"/>
    <property type="match status" value="1"/>
</dbReference>
<dbReference type="Pfam" id="PF03466">
    <property type="entry name" value="LysR_substrate"/>
    <property type="match status" value="1"/>
</dbReference>
<dbReference type="PANTHER" id="PTHR30419:SF8">
    <property type="entry name" value="NITROGEN ASSIMILATION TRANSCRIPTIONAL ACTIVATOR-RELATED"/>
    <property type="match status" value="1"/>
</dbReference>
<feature type="domain" description="HTH lysR-type" evidence="5">
    <location>
        <begin position="66"/>
        <end position="123"/>
    </location>
</feature>
<gene>
    <name evidence="6" type="ORF">LMG28140_04433</name>
</gene>
<dbReference type="Gene3D" id="3.40.190.290">
    <property type="match status" value="1"/>
</dbReference>
<dbReference type="InterPro" id="IPR000847">
    <property type="entry name" value="LysR_HTH_N"/>
</dbReference>
<dbReference type="PANTHER" id="PTHR30419">
    <property type="entry name" value="HTH-TYPE TRANSCRIPTIONAL REGULATOR YBHD"/>
    <property type="match status" value="1"/>
</dbReference>
<dbReference type="Proteomes" id="UP000598032">
    <property type="component" value="Unassembled WGS sequence"/>
</dbReference>
<evidence type="ECO:0000256" key="3">
    <source>
        <dbReference type="ARBA" id="ARBA00023125"/>
    </source>
</evidence>
<dbReference type="SUPFAM" id="SSF46785">
    <property type="entry name" value="Winged helix' DNA-binding domain"/>
    <property type="match status" value="1"/>
</dbReference>
<dbReference type="Pfam" id="PF00126">
    <property type="entry name" value="HTH_1"/>
    <property type="match status" value="1"/>
</dbReference>
<evidence type="ECO:0000256" key="4">
    <source>
        <dbReference type="ARBA" id="ARBA00023163"/>
    </source>
</evidence>
<protein>
    <recommendedName>
        <fullName evidence="5">HTH lysR-type domain-containing protein</fullName>
    </recommendedName>
</protein>
<dbReference type="InterPro" id="IPR050950">
    <property type="entry name" value="HTH-type_LysR_regulators"/>
</dbReference>
<evidence type="ECO:0000313" key="6">
    <source>
        <dbReference type="EMBL" id="CAD6547170.1"/>
    </source>
</evidence>
<comment type="similarity">
    <text evidence="1">Belongs to the LysR transcriptional regulatory family.</text>
</comment>
<evidence type="ECO:0000256" key="2">
    <source>
        <dbReference type="ARBA" id="ARBA00023015"/>
    </source>
</evidence>
<dbReference type="InterPro" id="IPR005119">
    <property type="entry name" value="LysR_subst-bd"/>
</dbReference>
<evidence type="ECO:0000259" key="5">
    <source>
        <dbReference type="PROSITE" id="PS50931"/>
    </source>
</evidence>
<dbReference type="InterPro" id="IPR036390">
    <property type="entry name" value="WH_DNA-bd_sf"/>
</dbReference>
<dbReference type="PROSITE" id="PS50931">
    <property type="entry name" value="HTH_LYSR"/>
    <property type="match status" value="1"/>
</dbReference>
<dbReference type="Gene3D" id="1.10.10.10">
    <property type="entry name" value="Winged helix-like DNA-binding domain superfamily/Winged helix DNA-binding domain"/>
    <property type="match status" value="1"/>
</dbReference>